<dbReference type="NCBIfam" id="TIGR01099">
    <property type="entry name" value="galU"/>
    <property type="match status" value="1"/>
</dbReference>
<keyword evidence="3 6" id="KW-0808">Transferase</keyword>
<dbReference type="GO" id="GO:0006011">
    <property type="term" value="P:UDP-alpha-D-glucose metabolic process"/>
    <property type="evidence" value="ECO:0007669"/>
    <property type="project" value="InterPro"/>
</dbReference>
<evidence type="ECO:0000256" key="4">
    <source>
        <dbReference type="ARBA" id="ARBA00022695"/>
    </source>
</evidence>
<feature type="domain" description="Nucleotidyl transferase" evidence="7">
    <location>
        <begin position="6"/>
        <end position="265"/>
    </location>
</feature>
<evidence type="ECO:0000256" key="6">
    <source>
        <dbReference type="RuleBase" id="RU361259"/>
    </source>
</evidence>
<evidence type="ECO:0000313" key="9">
    <source>
        <dbReference type="Proteomes" id="UP000245380"/>
    </source>
</evidence>
<evidence type="ECO:0000256" key="5">
    <source>
        <dbReference type="ARBA" id="ARBA00048128"/>
    </source>
</evidence>
<dbReference type="SUPFAM" id="SSF53448">
    <property type="entry name" value="Nucleotide-diphospho-sugar transferases"/>
    <property type="match status" value="1"/>
</dbReference>
<accession>A0A2U3DCF2</accession>
<comment type="caution">
    <text evidence="8">The sequence shown here is derived from an EMBL/GenBank/DDBJ whole genome shotgun (WGS) entry which is preliminary data.</text>
</comment>
<dbReference type="CDD" id="cd02541">
    <property type="entry name" value="UGPase_prokaryotic"/>
    <property type="match status" value="1"/>
</dbReference>
<dbReference type="GO" id="GO:0003983">
    <property type="term" value="F:UTP:glucose-1-phosphate uridylyltransferase activity"/>
    <property type="evidence" value="ECO:0007669"/>
    <property type="project" value="UniProtKB-EC"/>
</dbReference>
<dbReference type="Pfam" id="PF00483">
    <property type="entry name" value="NTP_transferase"/>
    <property type="match status" value="1"/>
</dbReference>
<dbReference type="PANTHER" id="PTHR43197:SF1">
    <property type="entry name" value="UTP--GLUCOSE-1-PHOSPHATE URIDYLYLTRANSFERASE"/>
    <property type="match status" value="1"/>
</dbReference>
<evidence type="ECO:0000256" key="1">
    <source>
        <dbReference type="ARBA" id="ARBA00006890"/>
    </source>
</evidence>
<reference evidence="8 9" key="1">
    <citation type="submission" date="2016-11" db="EMBL/GenBank/DDBJ databases">
        <title>Comparative genomics of Acidibacillus ferroxidans species.</title>
        <authorList>
            <person name="Oliveira G."/>
            <person name="Nunes G."/>
            <person name="Oliveira R."/>
            <person name="Araujo F."/>
            <person name="Salim A."/>
            <person name="Scholte L."/>
            <person name="Morais D."/>
            <person name="Nancucheo I."/>
            <person name="Johnson D.B."/>
            <person name="Grail B."/>
            <person name="Bittencourt J."/>
            <person name="Valadares R."/>
        </authorList>
    </citation>
    <scope>NUCLEOTIDE SEQUENCE [LARGE SCALE GENOMIC DNA]</scope>
    <source>
        <strain evidence="8 9">Y002</strain>
    </source>
</reference>
<keyword evidence="9" id="KW-1185">Reference proteome</keyword>
<dbReference type="PANTHER" id="PTHR43197">
    <property type="entry name" value="UTP--GLUCOSE-1-PHOSPHATE URIDYLYLTRANSFERASE"/>
    <property type="match status" value="1"/>
</dbReference>
<dbReference type="Proteomes" id="UP000245380">
    <property type="component" value="Unassembled WGS sequence"/>
</dbReference>
<evidence type="ECO:0000256" key="2">
    <source>
        <dbReference type="ARBA" id="ARBA00012415"/>
    </source>
</evidence>
<comment type="similarity">
    <text evidence="1 6">Belongs to the UDPGP type 2 family.</text>
</comment>
<organism evidence="8 9">
    <name type="scientific">Sulfoacidibacillus thermotolerans</name>
    <name type="common">Acidibacillus sulfuroxidans</name>
    <dbReference type="NCBI Taxonomy" id="1765684"/>
    <lineage>
        <taxon>Bacteria</taxon>
        <taxon>Bacillati</taxon>
        <taxon>Bacillota</taxon>
        <taxon>Bacilli</taxon>
        <taxon>Bacillales</taxon>
        <taxon>Alicyclobacillaceae</taxon>
        <taxon>Sulfoacidibacillus</taxon>
    </lineage>
</organism>
<gene>
    <name evidence="8" type="ORF">BM613_02515</name>
</gene>
<evidence type="ECO:0000256" key="3">
    <source>
        <dbReference type="ARBA" id="ARBA00022679"/>
    </source>
</evidence>
<comment type="catalytic activity">
    <reaction evidence="5 6">
        <text>alpha-D-glucose 1-phosphate + UTP + H(+) = UDP-alpha-D-glucose + diphosphate</text>
        <dbReference type="Rhea" id="RHEA:19889"/>
        <dbReference type="ChEBI" id="CHEBI:15378"/>
        <dbReference type="ChEBI" id="CHEBI:33019"/>
        <dbReference type="ChEBI" id="CHEBI:46398"/>
        <dbReference type="ChEBI" id="CHEBI:58601"/>
        <dbReference type="ChEBI" id="CHEBI:58885"/>
        <dbReference type="EC" id="2.7.7.9"/>
    </reaction>
</comment>
<dbReference type="AlphaFoldDB" id="A0A2U3DCF2"/>
<sequence>MRRVRKAVIPAAGLGTRFLPATKAQPKEMLPLVDKPAIQYIVEEAVAAGIEDVLIVTGRSKRAIEDHFDRSLELEMHLAEHEKRSTLEVVQHISRLANIHYIRQPELRGLGHAVYMARSFVGSEPFAVLLGDDIIYSQKPALSQLLEIYGRCEQTVVGVKPVPRENVSSYGIIAGVSADGIEYTVTDLIEKPFVHEAPSNLAIVGRYVITPDIFSIIETTPPGKQGEVQLTDALRGQMLKSGLHACKIDGLRFDIGDKLGYIKATIGLALMRSDMRTDVLQYLHEVLEEAEKERGPFAM</sequence>
<dbReference type="InterPro" id="IPR005771">
    <property type="entry name" value="GalU_uridylyltTrfase_bac/arc"/>
</dbReference>
<dbReference type="RefSeq" id="WP_109429564.1">
    <property type="nucleotide sequence ID" value="NZ_MPDK01000002.1"/>
</dbReference>
<evidence type="ECO:0000313" key="8">
    <source>
        <dbReference type="EMBL" id="PWI58964.1"/>
    </source>
</evidence>
<dbReference type="Gene3D" id="3.90.550.10">
    <property type="entry name" value="Spore Coat Polysaccharide Biosynthesis Protein SpsA, Chain A"/>
    <property type="match status" value="1"/>
</dbReference>
<name>A0A2U3DCF2_SULT2</name>
<protein>
    <recommendedName>
        <fullName evidence="2 6">UTP--glucose-1-phosphate uridylyltransferase</fullName>
        <ecNumber evidence="2 6">2.7.7.9</ecNumber>
    </recommendedName>
    <alternativeName>
        <fullName evidence="6">UDP-glucose pyrophosphorylase</fullName>
    </alternativeName>
</protein>
<evidence type="ECO:0000259" key="7">
    <source>
        <dbReference type="Pfam" id="PF00483"/>
    </source>
</evidence>
<proteinExistence type="inferred from homology"/>
<keyword evidence="4 6" id="KW-0548">Nucleotidyltransferase</keyword>
<dbReference type="InterPro" id="IPR005835">
    <property type="entry name" value="NTP_transferase_dom"/>
</dbReference>
<dbReference type="OrthoDB" id="9803871at2"/>
<dbReference type="InterPro" id="IPR029044">
    <property type="entry name" value="Nucleotide-diphossugar_trans"/>
</dbReference>
<dbReference type="EC" id="2.7.7.9" evidence="2 6"/>
<dbReference type="EMBL" id="MPDK01000002">
    <property type="protein sequence ID" value="PWI58964.1"/>
    <property type="molecule type" value="Genomic_DNA"/>
</dbReference>